<evidence type="ECO:0000256" key="47">
    <source>
        <dbReference type="SAM" id="MobiDB-lite"/>
    </source>
</evidence>
<comment type="function">
    <text evidence="24">Calcium-independent membrane-associated phospholipase that catalyzes complete diacylation of phospholipids by hydrolyzing both sn-1 and sn-2 fatty acyl chains attached to the glycerol backbone (phospholipase B activity). Has dual phospholipase and lysophospholipase activities toward diacylphospholipids. Preferentially cleaves sn-2 ester bonds over sn-1 bonds. Acts as a lipase toward glycerolipid substrates. Hydrolyzes fatty acyl chains of diacylglycerols with preference for the sn-2 position and of triacylglycerols with not positional selectivity. May also hydrolyze long chain retinyl esters such as retinyl palmitate. May contribute to digestion of dietary phospholipids, glycerolipids and retinoids, facilitating lipid absorption at the brush border.</text>
</comment>
<comment type="catalytic activity">
    <reaction evidence="27">
        <text>1-(9Z-octadecenoyl)-glycerol + H2O = glycerol + (9Z)-octadecenoate + H(+)</text>
        <dbReference type="Rhea" id="RHEA:38487"/>
        <dbReference type="ChEBI" id="CHEBI:15377"/>
        <dbReference type="ChEBI" id="CHEBI:15378"/>
        <dbReference type="ChEBI" id="CHEBI:17754"/>
        <dbReference type="ChEBI" id="CHEBI:30823"/>
        <dbReference type="ChEBI" id="CHEBI:75342"/>
    </reaction>
    <physiologicalReaction direction="left-to-right" evidence="27">
        <dbReference type="Rhea" id="RHEA:38488"/>
    </physiologicalReaction>
</comment>
<dbReference type="PANTHER" id="PTHR21325">
    <property type="entry name" value="PHOSPHOLIPASE B, PLB1"/>
    <property type="match status" value="1"/>
</dbReference>
<evidence type="ECO:0000256" key="15">
    <source>
        <dbReference type="ARBA" id="ARBA00023180"/>
    </source>
</evidence>
<comment type="subcellular location">
    <subcellularLocation>
        <location evidence="1">Apical cell membrane</location>
        <topology evidence="1">Single-pass type I membrane protein</topology>
    </subcellularLocation>
</comment>
<feature type="region of interest" description="Disordered" evidence="47">
    <location>
        <begin position="688"/>
        <end position="736"/>
    </location>
</feature>
<keyword evidence="51" id="KW-1185">Reference proteome</keyword>
<evidence type="ECO:0000313" key="51">
    <source>
        <dbReference type="Proteomes" id="UP000297703"/>
    </source>
</evidence>
<dbReference type="CDD" id="cd01824">
    <property type="entry name" value="Phospholipase_B_like"/>
    <property type="match status" value="3"/>
</dbReference>
<evidence type="ECO:0000256" key="5">
    <source>
        <dbReference type="ARBA" id="ARBA00013279"/>
    </source>
</evidence>
<evidence type="ECO:0000256" key="2">
    <source>
        <dbReference type="ARBA" id="ARBA00009979"/>
    </source>
</evidence>
<comment type="catalytic activity">
    <reaction evidence="44">
        <text>1,2-dihexadecanoyl-sn-glycero-3-phosphocholine + 2 H2O = sn-glycerol 3-phosphocholine + 2 hexadecanoate + 2 H(+)</text>
        <dbReference type="Rhea" id="RHEA:40975"/>
        <dbReference type="ChEBI" id="CHEBI:7896"/>
        <dbReference type="ChEBI" id="CHEBI:15377"/>
        <dbReference type="ChEBI" id="CHEBI:15378"/>
        <dbReference type="ChEBI" id="CHEBI:16870"/>
        <dbReference type="ChEBI" id="CHEBI:72999"/>
    </reaction>
    <physiologicalReaction direction="left-to-right" evidence="44">
        <dbReference type="Rhea" id="RHEA:40976"/>
    </physiologicalReaction>
</comment>
<dbReference type="InterPro" id="IPR036514">
    <property type="entry name" value="SGNH_hydro_sf"/>
</dbReference>
<evidence type="ECO:0000256" key="13">
    <source>
        <dbReference type="ARBA" id="ARBA00023098"/>
    </source>
</evidence>
<evidence type="ECO:0000256" key="38">
    <source>
        <dbReference type="ARBA" id="ARBA00048613"/>
    </source>
</evidence>
<evidence type="ECO:0000256" key="43">
    <source>
        <dbReference type="ARBA" id="ARBA00048939"/>
    </source>
</evidence>
<keyword evidence="12 48" id="KW-1133">Transmembrane helix</keyword>
<evidence type="ECO:0000256" key="40">
    <source>
        <dbReference type="ARBA" id="ARBA00048699"/>
    </source>
</evidence>
<comment type="catalytic activity">
    <reaction evidence="33">
        <text>1,2-dihexadecanoyl-sn-glycero-3-phosphocholine + H2O = 1-hexadecanoyl-sn-glycero-3-phosphocholine + hexadecanoate + H(+)</text>
        <dbReference type="Rhea" id="RHEA:41223"/>
        <dbReference type="ChEBI" id="CHEBI:7896"/>
        <dbReference type="ChEBI" id="CHEBI:15377"/>
        <dbReference type="ChEBI" id="CHEBI:15378"/>
        <dbReference type="ChEBI" id="CHEBI:72998"/>
        <dbReference type="ChEBI" id="CHEBI:72999"/>
    </reaction>
    <physiologicalReaction direction="left-to-right" evidence="33">
        <dbReference type="Rhea" id="RHEA:41224"/>
    </physiologicalReaction>
</comment>
<dbReference type="GO" id="GO:0006644">
    <property type="term" value="P:phospholipid metabolic process"/>
    <property type="evidence" value="ECO:0007669"/>
    <property type="project" value="TreeGrafter"/>
</dbReference>
<evidence type="ECO:0000256" key="8">
    <source>
        <dbReference type="ARBA" id="ARBA00022692"/>
    </source>
</evidence>
<dbReference type="InterPro" id="IPR038885">
    <property type="entry name" value="PLB1"/>
</dbReference>
<evidence type="ECO:0000256" key="36">
    <source>
        <dbReference type="ARBA" id="ARBA00048386"/>
    </source>
</evidence>
<organism evidence="50 51">
    <name type="scientific">Platysternon megacephalum</name>
    <name type="common">big-headed turtle</name>
    <dbReference type="NCBI Taxonomy" id="55544"/>
    <lineage>
        <taxon>Eukaryota</taxon>
        <taxon>Metazoa</taxon>
        <taxon>Chordata</taxon>
        <taxon>Craniata</taxon>
        <taxon>Vertebrata</taxon>
        <taxon>Euteleostomi</taxon>
        <taxon>Archelosauria</taxon>
        <taxon>Testudinata</taxon>
        <taxon>Testudines</taxon>
        <taxon>Cryptodira</taxon>
        <taxon>Durocryptodira</taxon>
        <taxon>Testudinoidea</taxon>
        <taxon>Platysternidae</taxon>
        <taxon>Platysternon</taxon>
    </lineage>
</organism>
<evidence type="ECO:0000256" key="16">
    <source>
        <dbReference type="ARBA" id="ARBA00023264"/>
    </source>
</evidence>
<evidence type="ECO:0000256" key="23">
    <source>
        <dbReference type="ARBA" id="ARBA00033022"/>
    </source>
</evidence>
<evidence type="ECO:0000256" key="49">
    <source>
        <dbReference type="SAM" id="SignalP"/>
    </source>
</evidence>
<comment type="catalytic activity">
    <reaction evidence="28">
        <text>1-hexadecanoyl-2-(9Z)-octadecenoyl-3-octadecanoyl-sn-glycerol + H2O = 1-hexadecanoyl-2-(9Z-octadecenoyl)-sn-glycerol + octadecanoate + H(+)</text>
        <dbReference type="Rhea" id="RHEA:41111"/>
        <dbReference type="ChEBI" id="CHEBI:15377"/>
        <dbReference type="ChEBI" id="CHEBI:15378"/>
        <dbReference type="ChEBI" id="CHEBI:25629"/>
        <dbReference type="ChEBI" id="CHEBI:75466"/>
        <dbReference type="ChEBI" id="CHEBI:77623"/>
    </reaction>
    <physiologicalReaction direction="left-to-right" evidence="28">
        <dbReference type="Rhea" id="RHEA:41112"/>
    </physiologicalReaction>
</comment>
<comment type="caution">
    <text evidence="50">The sequence shown here is derived from an EMBL/GenBank/DDBJ whole genome shotgun (WGS) entry which is preliminary data.</text>
</comment>
<evidence type="ECO:0000256" key="33">
    <source>
        <dbReference type="ARBA" id="ARBA00048227"/>
    </source>
</evidence>
<evidence type="ECO:0000256" key="41">
    <source>
        <dbReference type="ARBA" id="ARBA00048869"/>
    </source>
</evidence>
<dbReference type="STRING" id="55544.A0A4D9EEH9"/>
<comment type="catalytic activity">
    <reaction evidence="34">
        <text>1-hexadecanoyl-2-(9Z,12Z-octadecadienoyl)-sn-glycero-3-phosphocholine + H2O = 2-(9Z,12Z-octadecadienoyl)-sn-glycero-3-phosphocholine + hexadecanoate + H(+)</text>
        <dbReference type="Rhea" id="RHEA:40971"/>
        <dbReference type="ChEBI" id="CHEBI:7896"/>
        <dbReference type="ChEBI" id="CHEBI:15377"/>
        <dbReference type="ChEBI" id="CHEBI:15378"/>
        <dbReference type="ChEBI" id="CHEBI:73002"/>
        <dbReference type="ChEBI" id="CHEBI:76084"/>
    </reaction>
    <physiologicalReaction direction="left-to-right" evidence="34">
        <dbReference type="Rhea" id="RHEA:40972"/>
    </physiologicalReaction>
</comment>
<comment type="catalytic activity">
    <reaction evidence="36">
        <text>1,2,3-tri-(9Z-octadecenoyl)-glycerol + H2O = di-(9Z)-octadecenoylglycerol + (9Z)-octadecenoate + H(+)</text>
        <dbReference type="Rhea" id="RHEA:38575"/>
        <dbReference type="ChEBI" id="CHEBI:15377"/>
        <dbReference type="ChEBI" id="CHEBI:15378"/>
        <dbReference type="ChEBI" id="CHEBI:30823"/>
        <dbReference type="ChEBI" id="CHEBI:53753"/>
        <dbReference type="ChEBI" id="CHEBI:75945"/>
    </reaction>
    <physiologicalReaction direction="left-to-right" evidence="36">
        <dbReference type="Rhea" id="RHEA:38576"/>
    </physiologicalReaction>
</comment>
<reference evidence="50 51" key="1">
    <citation type="submission" date="2019-04" db="EMBL/GenBank/DDBJ databases">
        <title>Draft genome of the big-headed turtle Platysternon megacephalum.</title>
        <authorList>
            <person name="Gong S."/>
        </authorList>
    </citation>
    <scope>NUCLEOTIDE SEQUENCE [LARGE SCALE GENOMIC DNA]</scope>
    <source>
        <strain evidence="50">DO16091913</strain>
        <tissue evidence="50">Muscle</tissue>
    </source>
</reference>
<gene>
    <name evidence="50" type="ORF">DR999_PMT07196</name>
</gene>
<comment type="catalytic activity">
    <reaction evidence="18">
        <text>1-hexadecanoyl-2-(9Z,12Z-octadecadienoyl)-sn-glycero-3-phosphocholine + H2O = (9Z,12Z)-octadecadienoate + 1-hexadecanoyl-sn-glycero-3-phosphocholine + H(+)</text>
        <dbReference type="Rhea" id="RHEA:40811"/>
        <dbReference type="ChEBI" id="CHEBI:15377"/>
        <dbReference type="ChEBI" id="CHEBI:15378"/>
        <dbReference type="ChEBI" id="CHEBI:30245"/>
        <dbReference type="ChEBI" id="CHEBI:72998"/>
        <dbReference type="ChEBI" id="CHEBI:73002"/>
    </reaction>
    <physiologicalReaction direction="left-to-right" evidence="18">
        <dbReference type="Rhea" id="RHEA:40812"/>
    </physiologicalReaction>
</comment>
<dbReference type="OrthoDB" id="10265800at2759"/>
<keyword evidence="15" id="KW-0325">Glycoprotein</keyword>
<comment type="catalytic activity">
    <reaction evidence="45">
        <text>1,3-di-(9Z-octadecenoyl)-glycerol + H2O = 1-(9Z-octadecenoyl)-glycerol + (9Z)-octadecenoate + H(+)</text>
        <dbReference type="Rhea" id="RHEA:39939"/>
        <dbReference type="ChEBI" id="CHEBI:15377"/>
        <dbReference type="ChEBI" id="CHEBI:15378"/>
        <dbReference type="ChEBI" id="CHEBI:30823"/>
        <dbReference type="ChEBI" id="CHEBI:75342"/>
        <dbReference type="ChEBI" id="CHEBI:75735"/>
    </reaction>
    <physiologicalReaction direction="left-to-right" evidence="45">
        <dbReference type="Rhea" id="RHEA:39940"/>
    </physiologicalReaction>
</comment>
<evidence type="ECO:0000256" key="44">
    <source>
        <dbReference type="ARBA" id="ARBA00049363"/>
    </source>
</evidence>
<dbReference type="GO" id="GO:0004623">
    <property type="term" value="F:phospholipase A2 activity"/>
    <property type="evidence" value="ECO:0007669"/>
    <property type="project" value="UniProtKB-EC"/>
</dbReference>
<evidence type="ECO:0000256" key="7">
    <source>
        <dbReference type="ARBA" id="ARBA00022475"/>
    </source>
</evidence>
<keyword evidence="10" id="KW-0677">Repeat</keyword>
<dbReference type="SUPFAM" id="SSF52266">
    <property type="entry name" value="SGNH hydrolase"/>
    <property type="match status" value="3"/>
</dbReference>
<dbReference type="GO" id="GO:0050253">
    <property type="term" value="F:retinyl-palmitate esterase activity"/>
    <property type="evidence" value="ECO:0007669"/>
    <property type="project" value="TreeGrafter"/>
</dbReference>
<evidence type="ECO:0000256" key="17">
    <source>
        <dbReference type="ARBA" id="ARBA00023369"/>
    </source>
</evidence>
<keyword evidence="13" id="KW-0443">Lipid metabolism</keyword>
<evidence type="ECO:0000256" key="3">
    <source>
        <dbReference type="ARBA" id="ARBA00013274"/>
    </source>
</evidence>
<comment type="catalytic activity">
    <reaction evidence="41">
        <text>1,3-dihexadecanoyl-2-(9Z-octadecenoyl)glycerol + H2O = 1,3-dihexadecanoylglycerol + (9Z)-octadecenoate + H(+)</text>
        <dbReference type="Rhea" id="RHEA:40983"/>
        <dbReference type="ChEBI" id="CHEBI:15377"/>
        <dbReference type="ChEBI" id="CHEBI:15378"/>
        <dbReference type="ChEBI" id="CHEBI:30823"/>
        <dbReference type="ChEBI" id="CHEBI:75688"/>
        <dbReference type="ChEBI" id="CHEBI:77619"/>
    </reaction>
    <physiologicalReaction direction="left-to-right" evidence="41">
        <dbReference type="Rhea" id="RHEA:40984"/>
    </physiologicalReaction>
</comment>
<keyword evidence="11" id="KW-0378">Hydrolase</keyword>
<comment type="catalytic activity">
    <reaction evidence="42">
        <text>1-O-hexadecyl-2-(9Z)-octadecenoyl-sn-glycero-3-phosphocholine + H2O = 1-O-hexadecyl-sn-glycero-3-phosphocholine + (9Z)-octadecenoate + H(+)</text>
        <dbReference type="Rhea" id="RHEA:40915"/>
        <dbReference type="ChEBI" id="CHEBI:15377"/>
        <dbReference type="ChEBI" id="CHEBI:15378"/>
        <dbReference type="ChEBI" id="CHEBI:30823"/>
        <dbReference type="ChEBI" id="CHEBI:34112"/>
        <dbReference type="ChEBI" id="CHEBI:64496"/>
    </reaction>
    <physiologicalReaction direction="left-to-right" evidence="42">
        <dbReference type="Rhea" id="RHEA:40916"/>
    </physiologicalReaction>
</comment>
<comment type="catalytic activity">
    <reaction evidence="29">
        <text>2,3-di-(9Z)-octadecenoyl-sn-glycerol + H2O = 3-(9Z-octadecenoyl)-sn-glycerol + (9Z)-octadecenoate + H(+)</text>
        <dbReference type="Rhea" id="RHEA:42604"/>
        <dbReference type="ChEBI" id="CHEBI:15377"/>
        <dbReference type="ChEBI" id="CHEBI:15378"/>
        <dbReference type="ChEBI" id="CHEBI:30823"/>
        <dbReference type="ChEBI" id="CHEBI:75824"/>
        <dbReference type="ChEBI" id="CHEBI:75938"/>
    </reaction>
    <physiologicalReaction direction="left-to-right" evidence="29">
        <dbReference type="Rhea" id="RHEA:42605"/>
    </physiologicalReaction>
</comment>
<dbReference type="PANTHER" id="PTHR21325:SF52">
    <property type="entry name" value="PHOSPHOLIPASE B1, MEMBRANE-ASSOCIATED"/>
    <property type="match status" value="1"/>
</dbReference>
<keyword evidence="8 48" id="KW-0812">Transmembrane</keyword>
<evidence type="ECO:0000256" key="42">
    <source>
        <dbReference type="ARBA" id="ARBA00048872"/>
    </source>
</evidence>
<keyword evidence="14 48" id="KW-0472">Membrane</keyword>
<comment type="similarity">
    <text evidence="2">Belongs to the 'GDSL' lipolytic enzyme family. Phospholipase B1 subfamily.</text>
</comment>
<comment type="catalytic activity">
    <reaction evidence="37">
        <text>a 1-acyl-sn-glycero-3-phosphocholine + H2O = sn-glycerol 3-phosphocholine + a fatty acid + H(+)</text>
        <dbReference type="Rhea" id="RHEA:15177"/>
        <dbReference type="ChEBI" id="CHEBI:15377"/>
        <dbReference type="ChEBI" id="CHEBI:15378"/>
        <dbReference type="ChEBI" id="CHEBI:16870"/>
        <dbReference type="ChEBI" id="CHEBI:28868"/>
        <dbReference type="ChEBI" id="CHEBI:58168"/>
        <dbReference type="EC" id="3.1.1.5"/>
    </reaction>
    <physiologicalReaction direction="left-to-right" evidence="37">
        <dbReference type="Rhea" id="RHEA:15178"/>
    </physiologicalReaction>
</comment>
<evidence type="ECO:0000256" key="27">
    <source>
        <dbReference type="ARBA" id="ARBA00047438"/>
    </source>
</evidence>
<keyword evidence="16" id="KW-1208">Phospholipid metabolism</keyword>
<dbReference type="EC" id="3.1.1.5" evidence="3"/>
<reference evidence="50 51" key="2">
    <citation type="submission" date="2019-04" db="EMBL/GenBank/DDBJ databases">
        <title>The genome sequence of big-headed turtle.</title>
        <authorList>
            <person name="Gong S."/>
        </authorList>
    </citation>
    <scope>NUCLEOTIDE SEQUENCE [LARGE SCALE GENOMIC DNA]</scope>
    <source>
        <strain evidence="50">DO16091913</strain>
        <tissue evidence="50">Muscle</tissue>
    </source>
</reference>
<evidence type="ECO:0000256" key="32">
    <source>
        <dbReference type="ARBA" id="ARBA00048058"/>
    </source>
</evidence>
<evidence type="ECO:0000256" key="20">
    <source>
        <dbReference type="ARBA" id="ARBA00029723"/>
    </source>
</evidence>
<keyword evidence="50" id="KW-0689">Ribosomal protein</keyword>
<feature type="chain" id="PRO_5020026232" description="Phospholipase B1, membrane-associated" evidence="49">
    <location>
        <begin position="20"/>
        <end position="1571"/>
    </location>
</feature>
<evidence type="ECO:0000256" key="22">
    <source>
        <dbReference type="ARBA" id="ARBA00031485"/>
    </source>
</evidence>
<comment type="catalytic activity">
    <reaction evidence="30">
        <text>1-hexadecanoyl-2-(9Z-octadecenoyl)-sn-glycero-3-phospho-(1'-sn-glycerol) + H2O = 1-hexadecanoyl-sn-glycero-3-phospho-(1'-sn-glycerol) + (9Z)-octadecenoate + H(+)</text>
        <dbReference type="Rhea" id="RHEA:40919"/>
        <dbReference type="ChEBI" id="CHEBI:15377"/>
        <dbReference type="ChEBI" id="CHEBI:15378"/>
        <dbReference type="ChEBI" id="CHEBI:30823"/>
        <dbReference type="ChEBI" id="CHEBI:72841"/>
        <dbReference type="ChEBI" id="CHEBI:75158"/>
    </reaction>
    <physiologicalReaction direction="left-to-right" evidence="30">
        <dbReference type="Rhea" id="RHEA:40920"/>
    </physiologicalReaction>
</comment>
<evidence type="ECO:0000256" key="29">
    <source>
        <dbReference type="ARBA" id="ARBA00048011"/>
    </source>
</evidence>
<comment type="catalytic activity">
    <reaction evidence="19">
        <text>a 1,2-diacyl-sn-glycero-3-phosphocholine + H2O = a 1-acyl-sn-glycero-3-phosphocholine + a fatty acid + H(+)</text>
        <dbReference type="Rhea" id="RHEA:15801"/>
        <dbReference type="ChEBI" id="CHEBI:15377"/>
        <dbReference type="ChEBI" id="CHEBI:15378"/>
        <dbReference type="ChEBI" id="CHEBI:28868"/>
        <dbReference type="ChEBI" id="CHEBI:57643"/>
        <dbReference type="ChEBI" id="CHEBI:58168"/>
        <dbReference type="EC" id="3.1.1.4"/>
    </reaction>
    <physiologicalReaction direction="left-to-right" evidence="19">
        <dbReference type="Rhea" id="RHEA:15802"/>
    </physiologicalReaction>
</comment>
<feature type="transmembrane region" description="Helical" evidence="48">
    <location>
        <begin position="1527"/>
        <end position="1550"/>
    </location>
</feature>
<evidence type="ECO:0000256" key="26">
    <source>
        <dbReference type="ARBA" id="ARBA00047363"/>
    </source>
</evidence>
<evidence type="ECO:0000256" key="34">
    <source>
        <dbReference type="ARBA" id="ARBA00048362"/>
    </source>
</evidence>
<keyword evidence="50" id="KW-0687">Ribonucleoprotein</keyword>
<comment type="catalytic activity">
    <reaction evidence="40">
        <text>1-hexadecanoyl-2-(9Z-octadecenoyl)-sn-glycero-3-phosphocholine + H2O = 1-hexadecanoyl-sn-glycero-3-phosphocholine + (9Z)-octadecenoate + H(+)</text>
        <dbReference type="Rhea" id="RHEA:38779"/>
        <dbReference type="ChEBI" id="CHEBI:15377"/>
        <dbReference type="ChEBI" id="CHEBI:15378"/>
        <dbReference type="ChEBI" id="CHEBI:30823"/>
        <dbReference type="ChEBI" id="CHEBI:72998"/>
        <dbReference type="ChEBI" id="CHEBI:73001"/>
    </reaction>
    <physiologicalReaction direction="left-to-right" evidence="40">
        <dbReference type="Rhea" id="RHEA:38780"/>
    </physiologicalReaction>
</comment>
<evidence type="ECO:0000256" key="28">
    <source>
        <dbReference type="ARBA" id="ARBA00047459"/>
    </source>
</evidence>
<evidence type="ECO:0000256" key="30">
    <source>
        <dbReference type="ARBA" id="ARBA00048015"/>
    </source>
</evidence>
<comment type="catalytic activity">
    <reaction evidence="43">
        <text>1-hexadecanoyl-2-(9Z)-octadecenoyl-3-octadecanoyl-sn-glycerol + H2O = 1-hexadecanoyl-3-octadecanoyl-sn-glycerol + (9Z)-octadecenoate + H(+)</text>
        <dbReference type="Rhea" id="RHEA:41103"/>
        <dbReference type="ChEBI" id="CHEBI:15377"/>
        <dbReference type="ChEBI" id="CHEBI:15378"/>
        <dbReference type="ChEBI" id="CHEBI:30823"/>
        <dbReference type="ChEBI" id="CHEBI:77623"/>
        <dbReference type="ChEBI" id="CHEBI:77624"/>
    </reaction>
    <physiologicalReaction direction="left-to-right" evidence="43">
        <dbReference type="Rhea" id="RHEA:41104"/>
    </physiologicalReaction>
</comment>
<dbReference type="PROSITE" id="PS01098">
    <property type="entry name" value="LIPASE_GDSL_SER"/>
    <property type="match status" value="1"/>
</dbReference>
<dbReference type="InterPro" id="IPR008265">
    <property type="entry name" value="Lipase_GDSL_AS"/>
</dbReference>
<dbReference type="Proteomes" id="UP000297703">
    <property type="component" value="Unassembled WGS sequence"/>
</dbReference>
<keyword evidence="9 49" id="KW-0732">Signal</keyword>
<evidence type="ECO:0000256" key="39">
    <source>
        <dbReference type="ARBA" id="ARBA00048656"/>
    </source>
</evidence>
<evidence type="ECO:0000256" key="46">
    <source>
        <dbReference type="ARBA" id="ARBA00049461"/>
    </source>
</evidence>
<comment type="catalytic activity">
    <reaction evidence="46">
        <text>2-(9Z-octadecenoyl)-glycerol + H2O = glycerol + (9Z)-octadecenoate + H(+)</text>
        <dbReference type="Rhea" id="RHEA:38491"/>
        <dbReference type="ChEBI" id="CHEBI:15377"/>
        <dbReference type="ChEBI" id="CHEBI:15378"/>
        <dbReference type="ChEBI" id="CHEBI:17754"/>
        <dbReference type="ChEBI" id="CHEBI:30823"/>
        <dbReference type="ChEBI" id="CHEBI:73990"/>
    </reaction>
    <physiologicalReaction direction="left-to-right" evidence="46">
        <dbReference type="Rhea" id="RHEA:38492"/>
    </physiologicalReaction>
</comment>
<evidence type="ECO:0000256" key="48">
    <source>
        <dbReference type="SAM" id="Phobius"/>
    </source>
</evidence>
<comment type="catalytic activity">
    <reaction evidence="17">
        <text>a triacylglycerol + H2O = a diacylglycerol + a fatty acid + H(+)</text>
        <dbReference type="Rhea" id="RHEA:12044"/>
        <dbReference type="ChEBI" id="CHEBI:15377"/>
        <dbReference type="ChEBI" id="CHEBI:15378"/>
        <dbReference type="ChEBI" id="CHEBI:17855"/>
        <dbReference type="ChEBI" id="CHEBI:18035"/>
        <dbReference type="ChEBI" id="CHEBI:28868"/>
        <dbReference type="EC" id="3.1.1.3"/>
    </reaction>
    <physiologicalReaction direction="left-to-right" evidence="17">
        <dbReference type="Rhea" id="RHEA:12045"/>
    </physiologicalReaction>
</comment>
<sequence length="1571" mass="175110">MKLLSELFFLWLLSSKGTAAHPLMESNYLKEQKKLGPLRRFQFPCELEKLSHSPPSSVHTLRPSDIKAIAAIGILQTTPDSRIDHEDLLQSPERTLLQASMGTLSALVSRFNPSVLHQPLPLKTSGAASGTKAISILDQAKEMVKCMKENQMIDFQNDWKLITVFFSAENLCSSCASTHQENCSLDSMERLTRVLDFLYQKVPKAFVNLVDSTEFKIFSLSHSDQNKISIASRKPCNCVDEDSKLDDIILRWSYQGWQVNGTCIPKTPEEITEEECSALGVGLWNNMMEPVGQKEHYHYTEMLQAQCPSQEYPYLFTYRNSNYSSSPRISQPEALSQERSYGTSIPCFDRNPSNTVPVSVHNLRPADIKVIGGLGDSLTAGNGAGSKPNDVLDVLTQYRGLSWSVGGDENITTVTTLANILHEFNPSLQGYSIGKGNQDSSNAFLNQAVAGDRSENVPSQARRLVDLMKNDTRINFQEDWKLITLFIGGNDLCRFCNDPVHFSPDNFTNNIKIALDILHREVPRAFVNLVTVLHIVTLRDLYQEKSISCPRLIMRQLCPCVLNYDDNSTETKMLESFNRRYQEETRRLVESGRYDTKEDFTVVVQPFLQRVTIPKTEEGLPDSSYFAPDCFHFHQKAHSQAARALWNNMLEPLGNKTDAHAFEMVITLKCPSQAESFLRTYRNSNYTYPNQTTPDVTTPLPSSATLTPAQEPDQNHGSQLLCEDRAPSSSSPTSVHALKPADVRVIAALGDSLTAGNGIGAEPDNILDMNTEYRGLAWRDKGPDFLVQLSCAQCNTREGAKETLYYAGPLLQVRAAKCPRPQGVILAAENHQGVKIFQPFFSLDTLVPCRNESEPLQQLSVTQGVFNAGRIHRGLVELALVLLCTAGIEISFGSSTLTSRVTRLAQGEQVSQMPFLNQAVPGAVAEKLPDQVRALVRLMKSDPRIDFNTDWKIVTVLIGANDLCNYCKDPNYYSAVNFTSRIQEALDILHAEVPRALVNLVEVMDLLPLRQMFLDNQVQCPTHLTGDLCSCVLPVTEGSQELVMVMEATRAYQNSTRKLVESGRYDTQENFTVVLQPFFRNTKIPLLQDGHADISFFAPDCFHLNQKSQSQLSRALWNTMLQPVGEKTDFFDPKANITLSCPTPHKPFLGTYRNSNYTYPPLEPTNKPIQNWGSDLSCPAQTPSESVPTSVHKLRPTDIKVIAALGDSLTTAVGAKATSVNDLQTAWRGLSWSIGGDGTLETHTTLPNILKKFNPELFGFSTGTEKETAGFNSAVGGAKANNMSTQARELVELMRGSSKINFKEDWKLITVFIGGNDLCHYCLDRETYSVENYVKHLQDTLDILYQELPRAFVNLVEIMEIAGLRQIERETSGCVIPGTTLCPCFLTPQESSPELQEMKIINKDFQIKSMLMANSGRYAQREDFTVVVQPFFRNTIIPLDSNGKPDLSFFSMDCFHFTERGHAEMAIALWNNMLEPVGQKQSYNNFAHDRSKLKCPTSENPFLFTSRNSGLQNTAPVVGAGDPSVPYWAVILAAIAGVLAGSVLIGVLMSRRLKKHQHKRDKFTSVALTAL</sequence>
<comment type="catalytic activity">
    <reaction evidence="39">
        <text>1-hexadecanoyl-sn-glycero-3-phosphocholine + H2O = sn-glycerol 3-phosphocholine + hexadecanoate + H(+)</text>
        <dbReference type="Rhea" id="RHEA:40435"/>
        <dbReference type="ChEBI" id="CHEBI:7896"/>
        <dbReference type="ChEBI" id="CHEBI:15377"/>
        <dbReference type="ChEBI" id="CHEBI:15378"/>
        <dbReference type="ChEBI" id="CHEBI:16870"/>
        <dbReference type="ChEBI" id="CHEBI:72998"/>
    </reaction>
    <physiologicalReaction direction="left-to-right" evidence="39">
        <dbReference type="Rhea" id="RHEA:40436"/>
    </physiologicalReaction>
</comment>
<name>A0A4D9EEH9_9SAUR</name>
<keyword evidence="7" id="KW-1003">Cell membrane</keyword>
<dbReference type="InterPro" id="IPR035547">
    <property type="entry name" value="Phospholipase_B"/>
</dbReference>
<comment type="catalytic activity">
    <reaction evidence="31">
        <text>a 1-O-alkyl-2-acyl-sn-glycero-3-phosphocholine + H2O = a 1-O-alkyl-sn-glycero-3-phosphocholine + a fatty acid + H(+)</text>
        <dbReference type="Rhea" id="RHEA:36231"/>
        <dbReference type="ChEBI" id="CHEBI:15377"/>
        <dbReference type="ChEBI" id="CHEBI:15378"/>
        <dbReference type="ChEBI" id="CHEBI:28868"/>
        <dbReference type="ChEBI" id="CHEBI:30909"/>
        <dbReference type="ChEBI" id="CHEBI:36702"/>
        <dbReference type="EC" id="3.1.1.4"/>
    </reaction>
    <physiologicalReaction direction="left-to-right" evidence="31">
        <dbReference type="Rhea" id="RHEA:36232"/>
    </physiologicalReaction>
</comment>
<evidence type="ECO:0000256" key="10">
    <source>
        <dbReference type="ARBA" id="ARBA00022737"/>
    </source>
</evidence>
<dbReference type="GO" id="GO:0004806">
    <property type="term" value="F:triacylglycerol lipase activity"/>
    <property type="evidence" value="ECO:0007669"/>
    <property type="project" value="UniProtKB-EC"/>
</dbReference>
<feature type="compositionally biased region" description="Low complexity" evidence="47">
    <location>
        <begin position="697"/>
        <end position="709"/>
    </location>
</feature>
<comment type="catalytic activity">
    <reaction evidence="35">
        <text>1-octadecanoyl-2-(9Z,12Z)-octadecadienoyl-sn-glycerol + H2O = 1-octadecanoyl-sn-glycerol + (9Z,12Z)-octadecadienoate + H(+)</text>
        <dbReference type="Rhea" id="RHEA:40927"/>
        <dbReference type="ChEBI" id="CHEBI:15377"/>
        <dbReference type="ChEBI" id="CHEBI:15378"/>
        <dbReference type="ChEBI" id="CHEBI:30245"/>
        <dbReference type="ChEBI" id="CHEBI:75550"/>
        <dbReference type="ChEBI" id="CHEBI:77097"/>
    </reaction>
    <physiologicalReaction direction="left-to-right" evidence="35">
        <dbReference type="Rhea" id="RHEA:40928"/>
    </physiologicalReaction>
</comment>
<evidence type="ECO:0000256" key="18">
    <source>
        <dbReference type="ARBA" id="ARBA00023408"/>
    </source>
</evidence>
<evidence type="ECO:0000256" key="6">
    <source>
        <dbReference type="ARBA" id="ARBA00015133"/>
    </source>
</evidence>
<evidence type="ECO:0000256" key="31">
    <source>
        <dbReference type="ARBA" id="ARBA00048049"/>
    </source>
</evidence>
<evidence type="ECO:0000256" key="25">
    <source>
        <dbReference type="ARBA" id="ARBA00047324"/>
    </source>
</evidence>
<evidence type="ECO:0000313" key="50">
    <source>
        <dbReference type="EMBL" id="TFK09801.1"/>
    </source>
</evidence>
<evidence type="ECO:0000256" key="24">
    <source>
        <dbReference type="ARBA" id="ARBA00045916"/>
    </source>
</evidence>
<comment type="catalytic activity">
    <reaction evidence="26">
        <text>1,3-dihexadecanoyl-2-(9Z-octadecenoyl)glycerol + H2O = 1-hexadecanoyl-2-(9Z-octadecenoyl)-glycerol + hexadecanoate + H(+)</text>
        <dbReference type="Rhea" id="RHEA:40979"/>
        <dbReference type="ChEBI" id="CHEBI:7896"/>
        <dbReference type="ChEBI" id="CHEBI:15377"/>
        <dbReference type="ChEBI" id="CHEBI:15378"/>
        <dbReference type="ChEBI" id="CHEBI:75585"/>
        <dbReference type="ChEBI" id="CHEBI:75688"/>
    </reaction>
    <physiologicalReaction direction="left-to-right" evidence="26">
        <dbReference type="Rhea" id="RHEA:40980"/>
    </physiologicalReaction>
</comment>
<evidence type="ECO:0000256" key="35">
    <source>
        <dbReference type="ARBA" id="ARBA00048374"/>
    </source>
</evidence>
<dbReference type="GO" id="GO:0004622">
    <property type="term" value="F:phosphatidylcholine lysophospholipase activity"/>
    <property type="evidence" value="ECO:0007669"/>
    <property type="project" value="UniProtKB-EC"/>
</dbReference>
<proteinExistence type="inferred from homology"/>
<dbReference type="InterPro" id="IPR001087">
    <property type="entry name" value="GDSL"/>
</dbReference>
<evidence type="ECO:0000256" key="9">
    <source>
        <dbReference type="ARBA" id="ARBA00022729"/>
    </source>
</evidence>
<evidence type="ECO:0000256" key="45">
    <source>
        <dbReference type="ARBA" id="ARBA00049372"/>
    </source>
</evidence>
<protein>
    <recommendedName>
        <fullName evidence="6">Phospholipase B1, membrane-associated</fullName>
        <ecNumber evidence="5">3.1.1.3</ecNumber>
        <ecNumber evidence="4">3.1.1.4</ecNumber>
        <ecNumber evidence="3">3.1.1.5</ecNumber>
    </recommendedName>
    <alternativeName>
        <fullName evidence="20">Lysophospholipase</fullName>
    </alternativeName>
    <alternativeName>
        <fullName evidence="21">Phospholipase A2</fullName>
    </alternativeName>
    <alternativeName>
        <fullName evidence="23">Phospholipase B/lipase</fullName>
    </alternativeName>
    <alternativeName>
        <fullName evidence="22">Triacylglycerol lipase</fullName>
    </alternativeName>
</protein>
<accession>A0A4D9EEH9</accession>
<evidence type="ECO:0000256" key="19">
    <source>
        <dbReference type="ARBA" id="ARBA00023422"/>
    </source>
</evidence>
<evidence type="ECO:0000256" key="4">
    <source>
        <dbReference type="ARBA" id="ARBA00013278"/>
    </source>
</evidence>
<evidence type="ECO:0000256" key="21">
    <source>
        <dbReference type="ARBA" id="ARBA00031182"/>
    </source>
</evidence>
<evidence type="ECO:0000256" key="12">
    <source>
        <dbReference type="ARBA" id="ARBA00022989"/>
    </source>
</evidence>
<dbReference type="Pfam" id="PF00657">
    <property type="entry name" value="Lipase_GDSL"/>
    <property type="match status" value="3"/>
</dbReference>
<comment type="catalytic activity">
    <reaction evidence="32">
        <text>1,2-di-(9Z-octadecenoyl)-sn-glycero-3-phosphocholine + H2O = 1-(9Z-octadecenoyl)-sn-glycero-3-phosphocholine + (9Z)-octadecenoate + H(+)</text>
        <dbReference type="Rhea" id="RHEA:40923"/>
        <dbReference type="ChEBI" id="CHEBI:15377"/>
        <dbReference type="ChEBI" id="CHEBI:15378"/>
        <dbReference type="ChEBI" id="CHEBI:28610"/>
        <dbReference type="ChEBI" id="CHEBI:30823"/>
        <dbReference type="ChEBI" id="CHEBI:74669"/>
    </reaction>
    <physiologicalReaction direction="left-to-right" evidence="32">
        <dbReference type="Rhea" id="RHEA:40924"/>
    </physiologicalReaction>
</comment>
<feature type="signal peptide" evidence="49">
    <location>
        <begin position="1"/>
        <end position="19"/>
    </location>
</feature>
<dbReference type="EC" id="3.1.1.3" evidence="5"/>
<evidence type="ECO:0000256" key="11">
    <source>
        <dbReference type="ARBA" id="ARBA00022801"/>
    </source>
</evidence>
<dbReference type="EMBL" id="QXTE01000049">
    <property type="protein sequence ID" value="TFK09801.1"/>
    <property type="molecule type" value="Genomic_DNA"/>
</dbReference>
<dbReference type="GO" id="GO:0005840">
    <property type="term" value="C:ribosome"/>
    <property type="evidence" value="ECO:0007669"/>
    <property type="project" value="UniProtKB-KW"/>
</dbReference>
<comment type="catalytic activity">
    <reaction evidence="38">
        <text>1-hexadecanoyl-2-(9Z-octadecenoyl)-sn-glycero-3-phosphoethanolamine + H2O = 1-hexadecanoyl-sn-glycero-3-phosphoethanolamine + (9Z)-octadecenoate + H(+)</text>
        <dbReference type="Rhea" id="RHEA:40911"/>
        <dbReference type="ChEBI" id="CHEBI:15377"/>
        <dbReference type="ChEBI" id="CHEBI:15378"/>
        <dbReference type="ChEBI" id="CHEBI:30823"/>
        <dbReference type="ChEBI" id="CHEBI:73004"/>
        <dbReference type="ChEBI" id="CHEBI:73007"/>
    </reaction>
    <physiologicalReaction direction="left-to-right" evidence="38">
        <dbReference type="Rhea" id="RHEA:40912"/>
    </physiologicalReaction>
</comment>
<dbReference type="Gene3D" id="3.40.50.1110">
    <property type="entry name" value="SGNH hydrolase"/>
    <property type="match status" value="3"/>
</dbReference>
<evidence type="ECO:0000256" key="14">
    <source>
        <dbReference type="ARBA" id="ARBA00023136"/>
    </source>
</evidence>
<evidence type="ECO:0000256" key="1">
    <source>
        <dbReference type="ARBA" id="ARBA00004247"/>
    </source>
</evidence>
<dbReference type="EC" id="3.1.1.4" evidence="4"/>
<evidence type="ECO:0000256" key="37">
    <source>
        <dbReference type="ARBA" id="ARBA00048454"/>
    </source>
</evidence>
<dbReference type="GO" id="GO:0031526">
    <property type="term" value="C:brush border membrane"/>
    <property type="evidence" value="ECO:0007669"/>
    <property type="project" value="TreeGrafter"/>
</dbReference>
<comment type="catalytic activity">
    <reaction evidence="25">
        <text>1-hexadecanoyl-2-(9Z)-octadecenoyl-3-octadecanoyl-sn-glycerol + H2O = 2-(9Z-octadecenoyl)-3-octadecanoyl-sn-glycerol + hexadecanoate + H(+)</text>
        <dbReference type="Rhea" id="RHEA:41107"/>
        <dbReference type="ChEBI" id="CHEBI:7896"/>
        <dbReference type="ChEBI" id="CHEBI:15377"/>
        <dbReference type="ChEBI" id="CHEBI:15378"/>
        <dbReference type="ChEBI" id="CHEBI:75558"/>
        <dbReference type="ChEBI" id="CHEBI:77623"/>
    </reaction>
    <physiologicalReaction direction="left-to-right" evidence="25">
        <dbReference type="Rhea" id="RHEA:41108"/>
    </physiologicalReaction>
</comment>